<protein>
    <submittedName>
        <fullName evidence="8">DNA-binding response regulator</fullName>
    </submittedName>
</protein>
<feature type="domain" description="HTH luxR-type" evidence="6">
    <location>
        <begin position="166"/>
        <end position="231"/>
    </location>
</feature>
<dbReference type="InterPro" id="IPR058245">
    <property type="entry name" value="NreC/VraR/RcsB-like_REC"/>
</dbReference>
<dbReference type="PROSITE" id="PS50043">
    <property type="entry name" value="HTH_LUXR_2"/>
    <property type="match status" value="1"/>
</dbReference>
<evidence type="ECO:0000259" key="7">
    <source>
        <dbReference type="PROSITE" id="PS50110"/>
    </source>
</evidence>
<accession>A0A401QVY5</accession>
<keyword evidence="3 8" id="KW-0238">DNA-binding</keyword>
<dbReference type="SMART" id="SM00421">
    <property type="entry name" value="HTH_LUXR"/>
    <property type="match status" value="1"/>
</dbReference>
<dbReference type="CDD" id="cd17535">
    <property type="entry name" value="REC_NarL-like"/>
    <property type="match status" value="1"/>
</dbReference>
<evidence type="ECO:0000313" key="8">
    <source>
        <dbReference type="EMBL" id="GCB89547.1"/>
    </source>
</evidence>
<dbReference type="GO" id="GO:0006355">
    <property type="term" value="P:regulation of DNA-templated transcription"/>
    <property type="evidence" value="ECO:0007669"/>
    <property type="project" value="InterPro"/>
</dbReference>
<dbReference type="InterPro" id="IPR000792">
    <property type="entry name" value="Tscrpt_reg_LuxR_C"/>
</dbReference>
<evidence type="ECO:0000256" key="3">
    <source>
        <dbReference type="ARBA" id="ARBA00023125"/>
    </source>
</evidence>
<keyword evidence="1 5" id="KW-0597">Phosphoprotein</keyword>
<evidence type="ECO:0000313" key="9">
    <source>
        <dbReference type="Proteomes" id="UP000288351"/>
    </source>
</evidence>
<feature type="domain" description="Response regulatory" evidence="7">
    <location>
        <begin position="17"/>
        <end position="135"/>
    </location>
</feature>
<dbReference type="EMBL" id="BHXC01000006">
    <property type="protein sequence ID" value="GCB89547.1"/>
    <property type="molecule type" value="Genomic_DNA"/>
</dbReference>
<evidence type="ECO:0000256" key="4">
    <source>
        <dbReference type="ARBA" id="ARBA00023163"/>
    </source>
</evidence>
<evidence type="ECO:0000256" key="1">
    <source>
        <dbReference type="ARBA" id="ARBA00022553"/>
    </source>
</evidence>
<dbReference type="CDD" id="cd06170">
    <property type="entry name" value="LuxR_C_like"/>
    <property type="match status" value="1"/>
</dbReference>
<dbReference type="Pfam" id="PF00072">
    <property type="entry name" value="Response_reg"/>
    <property type="match status" value="1"/>
</dbReference>
<gene>
    <name evidence="8" type="ORF">SALB_02235</name>
</gene>
<dbReference type="PROSITE" id="PS50110">
    <property type="entry name" value="RESPONSE_REGULATORY"/>
    <property type="match status" value="1"/>
</dbReference>
<dbReference type="GO" id="GO:0000160">
    <property type="term" value="P:phosphorelay signal transduction system"/>
    <property type="evidence" value="ECO:0007669"/>
    <property type="project" value="InterPro"/>
</dbReference>
<reference evidence="8 9" key="1">
    <citation type="journal article" date="2019" name="Microbiol. Resour. Announc.">
        <title>Draft Genome Sequence of the Most Traditional epsilon-Poly-l-Lysine Producer, Streptomyces albulus NBRC14147.</title>
        <authorList>
            <person name="Yamanaka K."/>
            <person name="Hamano Y."/>
        </authorList>
    </citation>
    <scope>NUCLEOTIDE SEQUENCE [LARGE SCALE GENOMIC DNA]</scope>
    <source>
        <strain evidence="8 9">NBRC 14147</strain>
    </source>
</reference>
<dbReference type="InterPro" id="IPR001789">
    <property type="entry name" value="Sig_transdc_resp-reg_receiver"/>
</dbReference>
<feature type="modified residue" description="4-aspartylphosphate" evidence="5">
    <location>
        <position position="68"/>
    </location>
</feature>
<dbReference type="GO" id="GO:0003677">
    <property type="term" value="F:DNA binding"/>
    <property type="evidence" value="ECO:0007669"/>
    <property type="project" value="UniProtKB-KW"/>
</dbReference>
<evidence type="ECO:0000256" key="2">
    <source>
        <dbReference type="ARBA" id="ARBA00023015"/>
    </source>
</evidence>
<evidence type="ECO:0000259" key="6">
    <source>
        <dbReference type="PROSITE" id="PS50043"/>
    </source>
</evidence>
<dbReference type="SUPFAM" id="SSF52172">
    <property type="entry name" value="CheY-like"/>
    <property type="match status" value="1"/>
</dbReference>
<dbReference type="Pfam" id="PF00196">
    <property type="entry name" value="GerE"/>
    <property type="match status" value="1"/>
</dbReference>
<keyword evidence="4" id="KW-0804">Transcription</keyword>
<dbReference type="SMART" id="SM00448">
    <property type="entry name" value="REC"/>
    <property type="match status" value="1"/>
</dbReference>
<dbReference type="SUPFAM" id="SSF46894">
    <property type="entry name" value="C-terminal effector domain of the bipartite response regulators"/>
    <property type="match status" value="1"/>
</dbReference>
<organism evidence="8 9">
    <name type="scientific">Streptomyces noursei</name>
    <name type="common">Streptomyces albulus</name>
    <dbReference type="NCBI Taxonomy" id="1971"/>
    <lineage>
        <taxon>Bacteria</taxon>
        <taxon>Bacillati</taxon>
        <taxon>Actinomycetota</taxon>
        <taxon>Actinomycetes</taxon>
        <taxon>Kitasatosporales</taxon>
        <taxon>Streptomycetaceae</taxon>
        <taxon>Streptomyces</taxon>
    </lineage>
</organism>
<dbReference type="AlphaFoldDB" id="A0A401QVY5"/>
<sequence>MTPSPTSPSAQPDHATRVLIADDQEMVRTGFRLILDAQPDLDVIAEVADGAACVEAARRLRPDVCLVDVRMPKLDGLDVTRILAGPDATDPLRVVVVTTFDQDDYVYGALQGGACGFLLKDAGPGLLVEAVRAAARGDALVSPSVTVRLLERLGPHPDAATGPGAAAGAAGPLTDREMDVARLVARGRTNQEICQELYVSLGTVKTHLGSIQTKLGVRNRVEIAAWAWETGAVRAR</sequence>
<dbReference type="InterPro" id="IPR039420">
    <property type="entry name" value="WalR-like"/>
</dbReference>
<dbReference type="PANTHER" id="PTHR43214">
    <property type="entry name" value="TWO-COMPONENT RESPONSE REGULATOR"/>
    <property type="match status" value="1"/>
</dbReference>
<keyword evidence="2" id="KW-0805">Transcription regulation</keyword>
<comment type="caution">
    <text evidence="8">The sequence shown here is derived from an EMBL/GenBank/DDBJ whole genome shotgun (WGS) entry which is preliminary data.</text>
</comment>
<dbReference type="PANTHER" id="PTHR43214:SF24">
    <property type="entry name" value="TRANSCRIPTIONAL REGULATORY PROTEIN NARL-RELATED"/>
    <property type="match status" value="1"/>
</dbReference>
<dbReference type="PRINTS" id="PR00038">
    <property type="entry name" value="HTHLUXR"/>
</dbReference>
<evidence type="ECO:0000256" key="5">
    <source>
        <dbReference type="PROSITE-ProRule" id="PRU00169"/>
    </source>
</evidence>
<dbReference type="InterPro" id="IPR016032">
    <property type="entry name" value="Sig_transdc_resp-reg_C-effctor"/>
</dbReference>
<proteinExistence type="predicted"/>
<name>A0A401QVY5_STRNR</name>
<dbReference type="Gene3D" id="3.40.50.2300">
    <property type="match status" value="1"/>
</dbReference>
<dbReference type="InterPro" id="IPR011006">
    <property type="entry name" value="CheY-like_superfamily"/>
</dbReference>
<dbReference type="Proteomes" id="UP000288351">
    <property type="component" value="Unassembled WGS sequence"/>
</dbReference>